<dbReference type="CDD" id="cd17321">
    <property type="entry name" value="MFS_MMR_MDR_like"/>
    <property type="match status" value="1"/>
</dbReference>
<dbReference type="GO" id="GO:0005886">
    <property type="term" value="C:plasma membrane"/>
    <property type="evidence" value="ECO:0007669"/>
    <property type="project" value="UniProtKB-SubCell"/>
</dbReference>
<evidence type="ECO:0000256" key="1">
    <source>
        <dbReference type="ARBA" id="ARBA00004651"/>
    </source>
</evidence>
<accession>A0A4R5C0S0</accession>
<name>A0A4R5C0S0_9ACTN</name>
<dbReference type="Proteomes" id="UP000294513">
    <property type="component" value="Unassembled WGS sequence"/>
</dbReference>
<keyword evidence="5 8" id="KW-1133">Transmembrane helix</keyword>
<evidence type="ECO:0000259" key="9">
    <source>
        <dbReference type="PROSITE" id="PS50850"/>
    </source>
</evidence>
<feature type="transmembrane region" description="Helical" evidence="8">
    <location>
        <begin position="350"/>
        <end position="367"/>
    </location>
</feature>
<feature type="transmembrane region" description="Helical" evidence="8">
    <location>
        <begin position="243"/>
        <end position="266"/>
    </location>
</feature>
<feature type="transmembrane region" description="Helical" evidence="8">
    <location>
        <begin position="66"/>
        <end position="86"/>
    </location>
</feature>
<evidence type="ECO:0000256" key="2">
    <source>
        <dbReference type="ARBA" id="ARBA00022448"/>
    </source>
</evidence>
<evidence type="ECO:0000256" key="8">
    <source>
        <dbReference type="SAM" id="Phobius"/>
    </source>
</evidence>
<dbReference type="SUPFAM" id="SSF103473">
    <property type="entry name" value="MFS general substrate transporter"/>
    <property type="match status" value="1"/>
</dbReference>
<dbReference type="AlphaFoldDB" id="A0A4R5C0S0"/>
<evidence type="ECO:0000313" key="11">
    <source>
        <dbReference type="Proteomes" id="UP000294513"/>
    </source>
</evidence>
<feature type="transmembrane region" description="Helical" evidence="8">
    <location>
        <begin position="287"/>
        <end position="309"/>
    </location>
</feature>
<organism evidence="10 11">
    <name type="scientific">Actinomadura rubrisoli</name>
    <dbReference type="NCBI Taxonomy" id="2530368"/>
    <lineage>
        <taxon>Bacteria</taxon>
        <taxon>Bacillati</taxon>
        <taxon>Actinomycetota</taxon>
        <taxon>Actinomycetes</taxon>
        <taxon>Streptosporangiales</taxon>
        <taxon>Thermomonosporaceae</taxon>
        <taxon>Actinomadura</taxon>
    </lineage>
</organism>
<dbReference type="OrthoDB" id="3870929at2"/>
<comment type="caution">
    <text evidence="10">The sequence shown here is derived from an EMBL/GenBank/DDBJ whole genome shotgun (WGS) entry which is preliminary data.</text>
</comment>
<keyword evidence="11" id="KW-1185">Reference proteome</keyword>
<comment type="subcellular location">
    <subcellularLocation>
        <location evidence="1">Cell membrane</location>
        <topology evidence="1">Multi-pass membrane protein</topology>
    </subcellularLocation>
</comment>
<feature type="transmembrane region" description="Helical" evidence="8">
    <location>
        <begin position="379"/>
        <end position="402"/>
    </location>
</feature>
<feature type="transmembrane region" description="Helical" evidence="8">
    <location>
        <begin position="452"/>
        <end position="473"/>
    </location>
</feature>
<dbReference type="PROSITE" id="PS50850">
    <property type="entry name" value="MFS"/>
    <property type="match status" value="1"/>
</dbReference>
<evidence type="ECO:0000256" key="6">
    <source>
        <dbReference type="ARBA" id="ARBA00023136"/>
    </source>
</evidence>
<feature type="transmembrane region" description="Helical" evidence="8">
    <location>
        <begin position="219"/>
        <end position="237"/>
    </location>
</feature>
<evidence type="ECO:0000256" key="5">
    <source>
        <dbReference type="ARBA" id="ARBA00022989"/>
    </source>
</evidence>
<dbReference type="EMBL" id="SMKU01000042">
    <property type="protein sequence ID" value="TDD91836.1"/>
    <property type="molecule type" value="Genomic_DNA"/>
</dbReference>
<dbReference type="InterPro" id="IPR036259">
    <property type="entry name" value="MFS_trans_sf"/>
</dbReference>
<evidence type="ECO:0000256" key="7">
    <source>
        <dbReference type="SAM" id="MobiDB-lite"/>
    </source>
</evidence>
<proteinExistence type="predicted"/>
<reference evidence="10 11" key="1">
    <citation type="submission" date="2019-03" db="EMBL/GenBank/DDBJ databases">
        <title>Draft genome sequences of novel Actinobacteria.</title>
        <authorList>
            <person name="Sahin N."/>
            <person name="Ay H."/>
            <person name="Saygin H."/>
        </authorList>
    </citation>
    <scope>NUCLEOTIDE SEQUENCE [LARGE SCALE GENOMIC DNA]</scope>
    <source>
        <strain evidence="10 11">H3C3</strain>
    </source>
</reference>
<dbReference type="RefSeq" id="WP_131892117.1">
    <property type="nucleotide sequence ID" value="NZ_SMKU01000042.1"/>
</dbReference>
<dbReference type="PANTHER" id="PTHR42718">
    <property type="entry name" value="MAJOR FACILITATOR SUPERFAMILY MULTIDRUG TRANSPORTER MFSC"/>
    <property type="match status" value="1"/>
</dbReference>
<sequence length="480" mass="47267">MTSPPASPVGHGPGGPAPAKTRPGSARRLGPALAVLATAQFLVVLTTSIVNVALPALGTGLGLSTVGLSWTVNAYVLAFGALLLPGGRLGDLLGRRTIFLVGTAVFIAGSAVAGLAGGPAVLLAARVVQGVGAGLLAPTALGLVLALFPPGAGRARAMAVWGAVSGTGGAAGVLFGGLLTEAAGWRWVFLAGIPIALGVLACALWLVPPDTPAGGRIDLPGAVAVTAGLALATYGLSGAARDGWAAATVLGPLLGGGILLALFAFWQTRAESPLVRPAVLRMGGVASANALMTLVGGVWIGLFFFLPLYQQKVLGYSPVKAGLTQLPLALAMTGASWLTPRAARRLGSRTALALSLALAAGGLLWLSRTPSGGSAVLDLALPSLPIGIGLGAVFVLLTNLSAAGVPPADAGLAGGLINTTRQIGGALGLALLTAVAAPPRTHASPGALAHDYGAALRVAAAIAALAALLSLFVRKEAREP</sequence>
<feature type="transmembrane region" description="Helical" evidence="8">
    <location>
        <begin position="185"/>
        <end position="207"/>
    </location>
</feature>
<keyword evidence="4 8" id="KW-0812">Transmembrane</keyword>
<keyword evidence="6 8" id="KW-0472">Membrane</keyword>
<feature type="transmembrane region" description="Helical" evidence="8">
    <location>
        <begin position="160"/>
        <end position="179"/>
    </location>
</feature>
<dbReference type="Pfam" id="PF07690">
    <property type="entry name" value="MFS_1"/>
    <property type="match status" value="1"/>
</dbReference>
<keyword evidence="2" id="KW-0813">Transport</keyword>
<dbReference type="InterPro" id="IPR011701">
    <property type="entry name" value="MFS"/>
</dbReference>
<dbReference type="PANTHER" id="PTHR42718:SF46">
    <property type="entry name" value="BLR6921 PROTEIN"/>
    <property type="match status" value="1"/>
</dbReference>
<feature type="transmembrane region" description="Helical" evidence="8">
    <location>
        <begin position="127"/>
        <end position="148"/>
    </location>
</feature>
<protein>
    <submittedName>
        <fullName evidence="10">MFS transporter</fullName>
    </submittedName>
</protein>
<feature type="region of interest" description="Disordered" evidence="7">
    <location>
        <begin position="1"/>
        <end position="25"/>
    </location>
</feature>
<feature type="transmembrane region" description="Helical" evidence="8">
    <location>
        <begin position="98"/>
        <end position="121"/>
    </location>
</feature>
<dbReference type="InterPro" id="IPR020846">
    <property type="entry name" value="MFS_dom"/>
</dbReference>
<evidence type="ECO:0000256" key="4">
    <source>
        <dbReference type="ARBA" id="ARBA00022692"/>
    </source>
</evidence>
<evidence type="ECO:0000256" key="3">
    <source>
        <dbReference type="ARBA" id="ARBA00022475"/>
    </source>
</evidence>
<gene>
    <name evidence="10" type="ORF">E1298_11345</name>
</gene>
<feature type="transmembrane region" description="Helical" evidence="8">
    <location>
        <begin position="32"/>
        <end position="54"/>
    </location>
</feature>
<evidence type="ECO:0000313" key="10">
    <source>
        <dbReference type="EMBL" id="TDD91836.1"/>
    </source>
</evidence>
<keyword evidence="3" id="KW-1003">Cell membrane</keyword>
<feature type="transmembrane region" description="Helical" evidence="8">
    <location>
        <begin position="423"/>
        <end position="440"/>
    </location>
</feature>
<dbReference type="Gene3D" id="1.20.1250.20">
    <property type="entry name" value="MFS general substrate transporter like domains"/>
    <property type="match status" value="1"/>
</dbReference>
<dbReference type="Gene3D" id="1.20.1720.10">
    <property type="entry name" value="Multidrug resistance protein D"/>
    <property type="match status" value="1"/>
</dbReference>
<dbReference type="GO" id="GO:0022857">
    <property type="term" value="F:transmembrane transporter activity"/>
    <property type="evidence" value="ECO:0007669"/>
    <property type="project" value="InterPro"/>
</dbReference>
<feature type="domain" description="Major facilitator superfamily (MFS) profile" evidence="9">
    <location>
        <begin position="32"/>
        <end position="478"/>
    </location>
</feature>